<proteinExistence type="predicted"/>
<evidence type="ECO:0000313" key="1">
    <source>
        <dbReference type="EMBL" id="KAF2179935.1"/>
    </source>
</evidence>
<organism evidence="1 2">
    <name type="scientific">Zopfia rhizophila CBS 207.26</name>
    <dbReference type="NCBI Taxonomy" id="1314779"/>
    <lineage>
        <taxon>Eukaryota</taxon>
        <taxon>Fungi</taxon>
        <taxon>Dikarya</taxon>
        <taxon>Ascomycota</taxon>
        <taxon>Pezizomycotina</taxon>
        <taxon>Dothideomycetes</taxon>
        <taxon>Dothideomycetes incertae sedis</taxon>
        <taxon>Zopfiaceae</taxon>
        <taxon>Zopfia</taxon>
    </lineage>
</organism>
<dbReference type="AlphaFoldDB" id="A0A6A6DLB9"/>
<keyword evidence="2" id="KW-1185">Reference proteome</keyword>
<reference evidence="1" key="1">
    <citation type="journal article" date="2020" name="Stud. Mycol.">
        <title>101 Dothideomycetes genomes: a test case for predicting lifestyles and emergence of pathogens.</title>
        <authorList>
            <person name="Haridas S."/>
            <person name="Albert R."/>
            <person name="Binder M."/>
            <person name="Bloem J."/>
            <person name="Labutti K."/>
            <person name="Salamov A."/>
            <person name="Andreopoulos B."/>
            <person name="Baker S."/>
            <person name="Barry K."/>
            <person name="Bills G."/>
            <person name="Bluhm B."/>
            <person name="Cannon C."/>
            <person name="Castanera R."/>
            <person name="Culley D."/>
            <person name="Daum C."/>
            <person name="Ezra D."/>
            <person name="Gonzalez J."/>
            <person name="Henrissat B."/>
            <person name="Kuo A."/>
            <person name="Liang C."/>
            <person name="Lipzen A."/>
            <person name="Lutzoni F."/>
            <person name="Magnuson J."/>
            <person name="Mondo S."/>
            <person name="Nolan M."/>
            <person name="Ohm R."/>
            <person name="Pangilinan J."/>
            <person name="Park H.-J."/>
            <person name="Ramirez L."/>
            <person name="Alfaro M."/>
            <person name="Sun H."/>
            <person name="Tritt A."/>
            <person name="Yoshinaga Y."/>
            <person name="Zwiers L.-H."/>
            <person name="Turgeon B."/>
            <person name="Goodwin S."/>
            <person name="Spatafora J."/>
            <person name="Crous P."/>
            <person name="Grigoriev I."/>
        </authorList>
    </citation>
    <scope>NUCLEOTIDE SEQUENCE</scope>
    <source>
        <strain evidence="1">CBS 207.26</strain>
    </source>
</reference>
<dbReference type="Gene3D" id="3.40.50.1580">
    <property type="entry name" value="Nucleoside phosphorylase domain"/>
    <property type="match status" value="1"/>
</dbReference>
<dbReference type="PANTHER" id="PTHR46082">
    <property type="entry name" value="ATP/GTP-BINDING PROTEIN-RELATED"/>
    <property type="match status" value="1"/>
</dbReference>
<dbReference type="GO" id="GO:0009116">
    <property type="term" value="P:nucleoside metabolic process"/>
    <property type="evidence" value="ECO:0007669"/>
    <property type="project" value="InterPro"/>
</dbReference>
<dbReference type="GO" id="GO:0003824">
    <property type="term" value="F:catalytic activity"/>
    <property type="evidence" value="ECO:0007669"/>
    <property type="project" value="InterPro"/>
</dbReference>
<dbReference type="SUPFAM" id="SSF53167">
    <property type="entry name" value="Purine and uridine phosphorylases"/>
    <property type="match status" value="1"/>
</dbReference>
<evidence type="ECO:0000313" key="2">
    <source>
        <dbReference type="Proteomes" id="UP000800200"/>
    </source>
</evidence>
<dbReference type="EMBL" id="ML994661">
    <property type="protein sequence ID" value="KAF2179935.1"/>
    <property type="molecule type" value="Genomic_DNA"/>
</dbReference>
<sequence length="587" mass="66181">MASFLFNREYLESNGFSGCESMHGENQDLTCYNHWSRFIVKQTHKELQPKSSFTRHHSTGEIGNLLNPNTPIHGPQSIRHGWEWYEMGFFVHWTPPHSTTLLCFDIPGHMRASLRSALSSSIDNIDLSDPYSVFSIIIYELLSLYNDSVWSLRNHICGVEATRPQDPNYPLLHEIARHAIHVSETLSVALESIKALQQQHQDYATQRFQDNNRWNKIRNQFQFQLRFLHGLLLRSESNKARIQNEITLVARYSIGWIAPLPLELTAAKAVLDEDHGDIHVDGYIYHGGEIGKQNIVMAVQSKMGTDAASDLAARMRAAFRNIEYFVVVGIGGGVPSYGPSGAQSQIVLGDVVVSCPRGCYGGVIRYDFGAWTNEDRLEPMSHTNSPPDSLLNAVNVLQARHSTPSGTKIPALLQEMRLNIRVDECQNFEDQGAVQDRLFQNDYLHPEDSANEDCENCCDLSRCQMRQRRGDRAVRRPDTPKIHYGNIGSSNQLQISASKRNQLHEKFGVICFEMEGAGVIQKHPCLVIRGICDYSDSHKNKKWQPYAAATAAAYTKELLEIMPASKSAQSHSAAKQVKQYGKLLILF</sequence>
<dbReference type="PANTHER" id="PTHR46082:SF11">
    <property type="entry name" value="AAA+ ATPASE DOMAIN-CONTAINING PROTEIN-RELATED"/>
    <property type="match status" value="1"/>
</dbReference>
<dbReference type="InterPro" id="IPR053137">
    <property type="entry name" value="NLR-like"/>
</dbReference>
<protein>
    <submittedName>
        <fullName evidence="1">Purine and uridine phosphorylase</fullName>
    </submittedName>
</protein>
<accession>A0A6A6DLB9</accession>
<dbReference type="InterPro" id="IPR035994">
    <property type="entry name" value="Nucleoside_phosphorylase_sf"/>
</dbReference>
<dbReference type="OrthoDB" id="20872at2759"/>
<name>A0A6A6DLB9_9PEZI</name>
<dbReference type="Proteomes" id="UP000800200">
    <property type="component" value="Unassembled WGS sequence"/>
</dbReference>
<gene>
    <name evidence="1" type="ORF">K469DRAFT_593963</name>
</gene>